<evidence type="ECO:0000256" key="1">
    <source>
        <dbReference type="SAM" id="SignalP"/>
    </source>
</evidence>
<gene>
    <name evidence="3" type="ORF">AB8O55_19835</name>
</gene>
<organism evidence="3 4">
    <name type="scientific">Saccharopolyspora cebuensis</name>
    <dbReference type="NCBI Taxonomy" id="418759"/>
    <lineage>
        <taxon>Bacteria</taxon>
        <taxon>Bacillati</taxon>
        <taxon>Actinomycetota</taxon>
        <taxon>Actinomycetes</taxon>
        <taxon>Pseudonocardiales</taxon>
        <taxon>Pseudonocardiaceae</taxon>
        <taxon>Saccharopolyspora</taxon>
    </lineage>
</organism>
<proteinExistence type="predicted"/>
<dbReference type="Proteomes" id="UP001564626">
    <property type="component" value="Unassembled WGS sequence"/>
</dbReference>
<name>A0ABV4CKS9_9PSEU</name>
<reference evidence="3 4" key="1">
    <citation type="submission" date="2024-08" db="EMBL/GenBank/DDBJ databases">
        <title>Genome mining of Saccharopolyspora cebuensis PGLac3 from Nigerian medicinal plant.</title>
        <authorList>
            <person name="Ezeobiora C.E."/>
            <person name="Igbokwe N.H."/>
            <person name="Amin D.H."/>
            <person name="Mendie U.E."/>
        </authorList>
    </citation>
    <scope>NUCLEOTIDE SEQUENCE [LARGE SCALE GENOMIC DNA]</scope>
    <source>
        <strain evidence="3 4">PGLac3</strain>
    </source>
</reference>
<dbReference type="GO" id="GO:0016787">
    <property type="term" value="F:hydrolase activity"/>
    <property type="evidence" value="ECO:0007669"/>
    <property type="project" value="UniProtKB-KW"/>
</dbReference>
<dbReference type="Pfam" id="PF00144">
    <property type="entry name" value="Beta-lactamase"/>
    <property type="match status" value="1"/>
</dbReference>
<dbReference type="InterPro" id="IPR001466">
    <property type="entry name" value="Beta-lactam-related"/>
</dbReference>
<evidence type="ECO:0000313" key="3">
    <source>
        <dbReference type="EMBL" id="MEY8041665.1"/>
    </source>
</evidence>
<evidence type="ECO:0000259" key="2">
    <source>
        <dbReference type="Pfam" id="PF00144"/>
    </source>
</evidence>
<protein>
    <submittedName>
        <fullName evidence="3">Serine hydrolase domain-containing protein</fullName>
        <ecNumber evidence="3">3.-.-.-</ecNumber>
    </submittedName>
</protein>
<dbReference type="SUPFAM" id="SSF56601">
    <property type="entry name" value="beta-lactamase/transpeptidase-like"/>
    <property type="match status" value="1"/>
</dbReference>
<comment type="caution">
    <text evidence="3">The sequence shown here is derived from an EMBL/GenBank/DDBJ whole genome shotgun (WGS) entry which is preliminary data.</text>
</comment>
<dbReference type="PANTHER" id="PTHR46825:SF7">
    <property type="entry name" value="D-ALANYL-D-ALANINE CARBOXYPEPTIDASE"/>
    <property type="match status" value="1"/>
</dbReference>
<evidence type="ECO:0000313" key="4">
    <source>
        <dbReference type="Proteomes" id="UP001564626"/>
    </source>
</evidence>
<dbReference type="Gene3D" id="3.40.710.10">
    <property type="entry name" value="DD-peptidase/beta-lactamase superfamily"/>
    <property type="match status" value="1"/>
</dbReference>
<dbReference type="EC" id="3.-.-.-" evidence="3"/>
<dbReference type="RefSeq" id="WP_369775167.1">
    <property type="nucleotide sequence ID" value="NZ_JBGEHV010000040.1"/>
</dbReference>
<accession>A0ABV4CKS9</accession>
<dbReference type="InterPro" id="IPR012338">
    <property type="entry name" value="Beta-lactam/transpept-like"/>
</dbReference>
<keyword evidence="1" id="KW-0732">Signal</keyword>
<feature type="signal peptide" evidence="1">
    <location>
        <begin position="1"/>
        <end position="26"/>
    </location>
</feature>
<dbReference type="EMBL" id="JBGEHV010000040">
    <property type="protein sequence ID" value="MEY8041665.1"/>
    <property type="molecule type" value="Genomic_DNA"/>
</dbReference>
<sequence length="394" mass="42538">MKRTFVAAALMIVTAQSTMLAGLAQATPEADTMQRDADALLVQGAPGVLAELDTPRGEVKVRSGVGNTTTGTPVPWDAKFRIGSYTKTFVATTLLQLVGEGKLSLEDPVAKWLPGVVTGNGNDGRAITVRQLLQHTSGLPEFINGMTDMFEQEGFLRERFTSFEPEQLVELAMRQQPQFAPGTSWAYSNTNYILAGMVIESVTGNEWAQETRERIIEPLGLHDTHIPGEFPFLPAPHAVGYERFPDDMTSPNPTYGPPIDATALNPSWAGAAGEIISTTEDGNRFLQALMRGEVLRPAELAEMKKTVRAEMFDVVWPGARYGLGLMWAPNECGGFWSHGGDIPGFMTRNGVTDDGSRSVMVTINTDSMLPEEGAPPVTGDHAADLVENALCGTP</sequence>
<dbReference type="PANTHER" id="PTHR46825">
    <property type="entry name" value="D-ALANYL-D-ALANINE-CARBOXYPEPTIDASE/ENDOPEPTIDASE AMPH"/>
    <property type="match status" value="1"/>
</dbReference>
<dbReference type="InterPro" id="IPR050491">
    <property type="entry name" value="AmpC-like"/>
</dbReference>
<feature type="chain" id="PRO_5045178961" evidence="1">
    <location>
        <begin position="27"/>
        <end position="394"/>
    </location>
</feature>
<feature type="domain" description="Beta-lactamase-related" evidence="2">
    <location>
        <begin position="43"/>
        <end position="369"/>
    </location>
</feature>
<keyword evidence="4" id="KW-1185">Reference proteome</keyword>
<keyword evidence="3" id="KW-0378">Hydrolase</keyword>